<organism evidence="9 10">
    <name type="scientific">Malassezia pachydermatis</name>
    <dbReference type="NCBI Taxonomy" id="77020"/>
    <lineage>
        <taxon>Eukaryota</taxon>
        <taxon>Fungi</taxon>
        <taxon>Dikarya</taxon>
        <taxon>Basidiomycota</taxon>
        <taxon>Ustilaginomycotina</taxon>
        <taxon>Malasseziomycetes</taxon>
        <taxon>Malasseziales</taxon>
        <taxon>Malasseziaceae</taxon>
        <taxon>Malassezia</taxon>
    </lineage>
</organism>
<evidence type="ECO:0000256" key="2">
    <source>
        <dbReference type="ARBA" id="ARBA00022502"/>
    </source>
</evidence>
<feature type="transmembrane region" description="Helical" evidence="7">
    <location>
        <begin position="219"/>
        <end position="241"/>
    </location>
</feature>
<dbReference type="RefSeq" id="XP_017994103.1">
    <property type="nucleotide sequence ID" value="XM_018138049.1"/>
</dbReference>
<dbReference type="AlphaFoldDB" id="A0A0M8MZ65"/>
<proteinExistence type="inferred from homology"/>
<dbReference type="STRING" id="77020.A0A0M8MZ65"/>
<dbReference type="Proteomes" id="UP000037751">
    <property type="component" value="Unassembled WGS sequence"/>
</dbReference>
<keyword evidence="2 7" id="KW-0337">GPI-anchor biosynthesis</keyword>
<evidence type="ECO:0000313" key="10">
    <source>
        <dbReference type="Proteomes" id="UP000037751"/>
    </source>
</evidence>
<keyword evidence="6 7" id="KW-0472">Membrane</keyword>
<keyword evidence="10" id="KW-1185">Reference proteome</keyword>
<accession>A0A0M8MZ65</accession>
<feature type="transmembrane region" description="Helical" evidence="7">
    <location>
        <begin position="196"/>
        <end position="213"/>
    </location>
</feature>
<dbReference type="GO" id="GO:0005789">
    <property type="term" value="C:endoplasmic reticulum membrane"/>
    <property type="evidence" value="ECO:0007669"/>
    <property type="project" value="UniProtKB-SubCell"/>
</dbReference>
<keyword evidence="3 7" id="KW-0812">Transmembrane</keyword>
<dbReference type="PANTHER" id="PTHR13148">
    <property type="entry name" value="PER1-RELATED"/>
    <property type="match status" value="1"/>
</dbReference>
<reference evidence="9 10" key="1">
    <citation type="submission" date="2015-07" db="EMBL/GenBank/DDBJ databases">
        <title>Draft Genome Sequence of Malassezia furfur CBS1878 and Malassezia pachydermatis CBS1879.</title>
        <authorList>
            <person name="Triana S."/>
            <person name="Ohm R."/>
            <person name="Gonzalez A."/>
            <person name="DeCock H."/>
            <person name="Restrepo S."/>
            <person name="Celis A."/>
        </authorList>
    </citation>
    <scope>NUCLEOTIDE SEQUENCE [LARGE SCALE GENOMIC DNA]</scope>
    <source>
        <strain evidence="9 10">CBS 1879</strain>
    </source>
</reference>
<comment type="subcellular location">
    <subcellularLocation>
        <location evidence="1">Endomembrane system</location>
        <topology evidence="1">Multi-pass membrane protein</topology>
    </subcellularLocation>
    <subcellularLocation>
        <location evidence="7">Endoplasmic reticulum membrane</location>
        <topology evidence="7">Multi-pass membrane protein</topology>
    </subcellularLocation>
</comment>
<dbReference type="EMBL" id="LGAV01000001">
    <property type="protein sequence ID" value="KOS16471.1"/>
    <property type="molecule type" value="Genomic_DNA"/>
</dbReference>
<dbReference type="OrthoDB" id="419770at2759"/>
<feature type="region of interest" description="Disordered" evidence="8">
    <location>
        <begin position="267"/>
        <end position="287"/>
    </location>
</feature>
<feature type="transmembrane region" description="Helical" evidence="7">
    <location>
        <begin position="165"/>
        <end position="184"/>
    </location>
</feature>
<dbReference type="GO" id="GO:0016788">
    <property type="term" value="F:hydrolase activity, acting on ester bonds"/>
    <property type="evidence" value="ECO:0007669"/>
    <property type="project" value="TreeGrafter"/>
</dbReference>
<keyword evidence="5 7" id="KW-1133">Transmembrane helix</keyword>
<gene>
    <name evidence="9" type="ORF">Malapachy_3583</name>
</gene>
<evidence type="ECO:0000256" key="4">
    <source>
        <dbReference type="ARBA" id="ARBA00022729"/>
    </source>
</evidence>
<keyword evidence="7" id="KW-0256">Endoplasmic reticulum</keyword>
<evidence type="ECO:0000256" key="5">
    <source>
        <dbReference type="ARBA" id="ARBA00022989"/>
    </source>
</evidence>
<dbReference type="GeneID" id="28729925"/>
<evidence type="ECO:0000256" key="6">
    <source>
        <dbReference type="ARBA" id="ARBA00023136"/>
    </source>
</evidence>
<sequence>MRMRTMSMSMNEHWKEQLAWEKGGEDLKSVCGEDSFLGESGVCLPLMLSPPPPVPSEADMRRAVELDVSHQLSLLPVIDKETVQFFGKWPHLRVLGMQEPMSVVFSLMNLAVQVHAIQYVFRDLLPSTFPLRSVYLTHAKIASVAWCASSVFHTRDLWWTERFDYFSAAAVLVSGFFLAMCRILSIRPGTPLYYRIRAGCILAWVLHVLYLLSRWRLDYSYNMAACLVLGVMHNVFWLLYAHMPNLCLRLRASLGSMDSVNASIPLAPTKGSSSERPSPAMLTPQPMKLSNPQRRRLELLILAMFAAPALELFDFPPLFRLLDAHALWHLVTVPLTMLWYHWLADDARECVTAHGWHADHHDVELTDVDELAAEPSSSSSRLETASMLALPVSMAPPSLDAQPQHPTTAAPTLSVPGAVQPLVGQAYAMLTTLGLWGWQVIRLMRGLLISS</sequence>
<evidence type="ECO:0000313" key="9">
    <source>
        <dbReference type="EMBL" id="KOS16471.1"/>
    </source>
</evidence>
<dbReference type="GO" id="GO:0006506">
    <property type="term" value="P:GPI anchor biosynthetic process"/>
    <property type="evidence" value="ECO:0007669"/>
    <property type="project" value="UniProtKB-KW"/>
</dbReference>
<dbReference type="InterPro" id="IPR007217">
    <property type="entry name" value="Per1-like"/>
</dbReference>
<comment type="caution">
    <text evidence="9">The sequence shown here is derived from an EMBL/GenBank/DDBJ whole genome shotgun (WGS) entry which is preliminary data.</text>
</comment>
<protein>
    <recommendedName>
        <fullName evidence="7">Post-GPI attachment to proteins factor 3</fullName>
    </recommendedName>
</protein>
<keyword evidence="4" id="KW-0732">Signal</keyword>
<dbReference type="Pfam" id="PF04080">
    <property type="entry name" value="Per1"/>
    <property type="match status" value="1"/>
</dbReference>
<comment type="similarity">
    <text evidence="7">Belongs to the PGAP3 family.</text>
</comment>
<evidence type="ECO:0000256" key="1">
    <source>
        <dbReference type="ARBA" id="ARBA00004127"/>
    </source>
</evidence>
<dbReference type="VEuPathDB" id="FungiDB:Malapachy_3583"/>
<comment type="caution">
    <text evidence="7">Lacks conserved residue(s) required for the propagation of feature annotation.</text>
</comment>
<comment type="function">
    <text evidence="7">Involved in the lipid remodeling steps of GPI-anchor maturation.</text>
</comment>
<evidence type="ECO:0000256" key="3">
    <source>
        <dbReference type="ARBA" id="ARBA00022692"/>
    </source>
</evidence>
<dbReference type="PANTHER" id="PTHR13148:SF0">
    <property type="entry name" value="POST-GPI ATTACHMENT TO PROTEINS FACTOR 3"/>
    <property type="match status" value="1"/>
</dbReference>
<evidence type="ECO:0000256" key="7">
    <source>
        <dbReference type="RuleBase" id="RU365066"/>
    </source>
</evidence>
<name>A0A0M8MZ65_9BASI</name>
<evidence type="ECO:0000256" key="8">
    <source>
        <dbReference type="SAM" id="MobiDB-lite"/>
    </source>
</evidence>